<dbReference type="Proteomes" id="UP000030651">
    <property type="component" value="Unassembled WGS sequence"/>
</dbReference>
<feature type="transmembrane region" description="Helical" evidence="2">
    <location>
        <begin position="205"/>
        <end position="229"/>
    </location>
</feature>
<feature type="compositionally biased region" description="Low complexity" evidence="1">
    <location>
        <begin position="315"/>
        <end position="329"/>
    </location>
</feature>
<name>W3X4J3_PESFW</name>
<dbReference type="eggNOG" id="ENOG502SRWI">
    <property type="taxonomic scope" value="Eukaryota"/>
</dbReference>
<proteinExistence type="predicted"/>
<organism evidence="3 4">
    <name type="scientific">Pestalotiopsis fici (strain W106-1 / CGMCC3.15140)</name>
    <dbReference type="NCBI Taxonomy" id="1229662"/>
    <lineage>
        <taxon>Eukaryota</taxon>
        <taxon>Fungi</taxon>
        <taxon>Dikarya</taxon>
        <taxon>Ascomycota</taxon>
        <taxon>Pezizomycotina</taxon>
        <taxon>Sordariomycetes</taxon>
        <taxon>Xylariomycetidae</taxon>
        <taxon>Amphisphaeriales</taxon>
        <taxon>Sporocadaceae</taxon>
        <taxon>Pestalotiopsis</taxon>
    </lineage>
</organism>
<dbReference type="RefSeq" id="XP_007835230.1">
    <property type="nucleotide sequence ID" value="XM_007837039.1"/>
</dbReference>
<feature type="transmembrane region" description="Helical" evidence="2">
    <location>
        <begin position="59"/>
        <end position="83"/>
    </location>
</feature>
<dbReference type="EMBL" id="KI912113">
    <property type="protein sequence ID" value="ETS80929.1"/>
    <property type="molecule type" value="Genomic_DNA"/>
</dbReference>
<evidence type="ECO:0000313" key="4">
    <source>
        <dbReference type="Proteomes" id="UP000030651"/>
    </source>
</evidence>
<dbReference type="STRING" id="1229662.W3X4J3"/>
<keyword evidence="2" id="KW-0472">Membrane</keyword>
<feature type="region of interest" description="Disordered" evidence="1">
    <location>
        <begin position="1"/>
        <end position="28"/>
    </location>
</feature>
<reference evidence="4" key="1">
    <citation type="journal article" date="2015" name="BMC Genomics">
        <title>Genomic and transcriptomic analysis of the endophytic fungus Pestalotiopsis fici reveals its lifestyle and high potential for synthesis of natural products.</title>
        <authorList>
            <person name="Wang X."/>
            <person name="Zhang X."/>
            <person name="Liu L."/>
            <person name="Xiang M."/>
            <person name="Wang W."/>
            <person name="Sun X."/>
            <person name="Che Y."/>
            <person name="Guo L."/>
            <person name="Liu G."/>
            <person name="Guo L."/>
            <person name="Wang C."/>
            <person name="Yin W.B."/>
            <person name="Stadler M."/>
            <person name="Zhang X."/>
            <person name="Liu X."/>
        </authorList>
    </citation>
    <scope>NUCLEOTIDE SEQUENCE [LARGE SCALE GENOMIC DNA]</scope>
    <source>
        <strain evidence="4">W106-1 / CGMCC3.15140</strain>
    </source>
</reference>
<feature type="compositionally biased region" description="Low complexity" evidence="1">
    <location>
        <begin position="297"/>
        <end position="306"/>
    </location>
</feature>
<keyword evidence="2" id="KW-1133">Transmembrane helix</keyword>
<feature type="transmembrane region" description="Helical" evidence="2">
    <location>
        <begin position="138"/>
        <end position="160"/>
    </location>
</feature>
<feature type="compositionally biased region" description="Low complexity" evidence="1">
    <location>
        <begin position="8"/>
        <end position="18"/>
    </location>
</feature>
<sequence>MSETRVEPVAPARTAAAPPTQPTAPPNAQSGPMLYQPYPYAQPPFSQQPRIIPFNKTHYWAKIGLTAASLVFCVILLGLSVAISIGPGYDSWNITIYWIGPLIGIAGCWDIAELITLFGCGKRHGGQFRRGIHPGAHVGVNLILWLLGIICIFLSVLSYVTARSQLASCQEAKDSDSSTSYYGYYYYYCDDDEYSMLSSGLYIPALRAIEAFVALLTLDHFIFFVLACIETNQRNKSRAAVMMMPPQMYYNPGMAPYGYPMMPPQAYMGQTQQIGQMEKSPAAATHPQTANPGPGGYYAPAAPVAAQRTPETPLPAAAPAAAPAAGSSA</sequence>
<dbReference type="GeneID" id="19273471"/>
<dbReference type="OMA" id="RFGRKWK"/>
<keyword evidence="2" id="KW-0812">Transmembrane</keyword>
<evidence type="ECO:0000256" key="1">
    <source>
        <dbReference type="SAM" id="MobiDB-lite"/>
    </source>
</evidence>
<dbReference type="AlphaFoldDB" id="W3X4J3"/>
<keyword evidence="4" id="KW-1185">Reference proteome</keyword>
<dbReference type="InParanoid" id="W3X4J3"/>
<dbReference type="OrthoDB" id="5279542at2759"/>
<feature type="transmembrane region" description="Helical" evidence="2">
    <location>
        <begin position="95"/>
        <end position="118"/>
    </location>
</feature>
<gene>
    <name evidence="3" type="ORF">PFICI_08458</name>
</gene>
<protein>
    <submittedName>
        <fullName evidence="3">Uncharacterized protein</fullName>
    </submittedName>
</protein>
<feature type="region of interest" description="Disordered" evidence="1">
    <location>
        <begin position="272"/>
        <end position="329"/>
    </location>
</feature>
<dbReference type="HOGENOM" id="CLU_073135_0_0_1"/>
<accession>W3X4J3</accession>
<evidence type="ECO:0000256" key="2">
    <source>
        <dbReference type="SAM" id="Phobius"/>
    </source>
</evidence>
<evidence type="ECO:0000313" key="3">
    <source>
        <dbReference type="EMBL" id="ETS80929.1"/>
    </source>
</evidence>
<dbReference type="KEGG" id="pfy:PFICI_08458"/>